<dbReference type="EnsemblMetazoa" id="ACOM032577-RA">
    <property type="protein sequence ID" value="ACOM032577-PA.1"/>
    <property type="gene ID" value="ACOM032577"/>
</dbReference>
<accession>A0A8W7PIZ9</accession>
<dbReference type="Proteomes" id="UP000075882">
    <property type="component" value="Unassembled WGS sequence"/>
</dbReference>
<sequence length="138" mass="15869">MIDKNFEKRHYPATALLLSVYCVCASANVVTFGTPDVQLEICYKKRILKGLRNPVVFTFDNYIRVEAPPHRYNTELAVRVVRGGIGQLYVTIEVKDLKRAFIIGSNVEVLYNCVYHTFIDDLYFNDDSYLTNDSYIAN</sequence>
<dbReference type="AlphaFoldDB" id="A0A8W7PIZ9"/>
<proteinExistence type="predicted"/>
<evidence type="ECO:0000313" key="1">
    <source>
        <dbReference type="EnsemblMetazoa" id="ACOM032577-PA.1"/>
    </source>
</evidence>
<protein>
    <submittedName>
        <fullName evidence="1">Uncharacterized protein</fullName>
    </submittedName>
</protein>
<organism evidence="1">
    <name type="scientific">Anopheles coluzzii</name>
    <name type="common">African malaria mosquito</name>
    <dbReference type="NCBI Taxonomy" id="1518534"/>
    <lineage>
        <taxon>Eukaryota</taxon>
        <taxon>Metazoa</taxon>
        <taxon>Ecdysozoa</taxon>
        <taxon>Arthropoda</taxon>
        <taxon>Hexapoda</taxon>
        <taxon>Insecta</taxon>
        <taxon>Pterygota</taxon>
        <taxon>Neoptera</taxon>
        <taxon>Endopterygota</taxon>
        <taxon>Diptera</taxon>
        <taxon>Nematocera</taxon>
        <taxon>Culicoidea</taxon>
        <taxon>Culicidae</taxon>
        <taxon>Anophelinae</taxon>
        <taxon>Anopheles</taxon>
    </lineage>
</organism>
<reference evidence="1" key="1">
    <citation type="submission" date="2022-08" db="UniProtKB">
        <authorList>
            <consortium name="EnsemblMetazoa"/>
        </authorList>
    </citation>
    <scope>IDENTIFICATION</scope>
</reference>
<name>A0A8W7PIZ9_ANOCL</name>